<organism evidence="2">
    <name type="scientific">uncultured Thermomicrobiales bacterium</name>
    <dbReference type="NCBI Taxonomy" id="1645740"/>
    <lineage>
        <taxon>Bacteria</taxon>
        <taxon>Pseudomonadati</taxon>
        <taxon>Thermomicrobiota</taxon>
        <taxon>Thermomicrobia</taxon>
        <taxon>Thermomicrobiales</taxon>
        <taxon>environmental samples</taxon>
    </lineage>
</organism>
<dbReference type="InterPro" id="IPR014044">
    <property type="entry name" value="CAP_dom"/>
</dbReference>
<gene>
    <name evidence="2" type="ORF">AVDCRST_MAG19-1517</name>
</gene>
<protein>
    <recommendedName>
        <fullName evidence="1">SCP domain-containing protein</fullName>
    </recommendedName>
</protein>
<evidence type="ECO:0000259" key="1">
    <source>
        <dbReference type="Pfam" id="PF00188"/>
    </source>
</evidence>
<dbReference type="PANTHER" id="PTHR31157:SF1">
    <property type="entry name" value="SCP DOMAIN-CONTAINING PROTEIN"/>
    <property type="match status" value="1"/>
</dbReference>
<sequence>MGRSTKAWPSLVLALLLVGGAVAVPIGQHGGAVEAGGGYNPSGDECQVLTLINRYRASRNEGKLVLSRPLGVAAADHTGDMARRKKLYHTPNLLTTVRQLGYDGTAVGENVASGYSSPQSVVSGWQESPGHRQNMLDGRFKAIGIAEQNGYWTTIFGNERDQTLSC</sequence>
<dbReference type="EMBL" id="CADCWL010000001">
    <property type="protein sequence ID" value="CAA9541196.1"/>
    <property type="molecule type" value="Genomic_DNA"/>
</dbReference>
<dbReference type="Pfam" id="PF00188">
    <property type="entry name" value="CAP"/>
    <property type="match status" value="1"/>
</dbReference>
<name>A0A6J4U5G2_9BACT</name>
<reference evidence="2" key="1">
    <citation type="submission" date="2020-02" db="EMBL/GenBank/DDBJ databases">
        <authorList>
            <person name="Meier V. D."/>
        </authorList>
    </citation>
    <scope>NUCLEOTIDE SEQUENCE</scope>
    <source>
        <strain evidence="2">AVDCRST_MAG19</strain>
    </source>
</reference>
<evidence type="ECO:0000313" key="2">
    <source>
        <dbReference type="EMBL" id="CAA9541196.1"/>
    </source>
</evidence>
<dbReference type="SUPFAM" id="SSF55797">
    <property type="entry name" value="PR-1-like"/>
    <property type="match status" value="1"/>
</dbReference>
<dbReference type="CDD" id="cd05379">
    <property type="entry name" value="CAP_bacterial"/>
    <property type="match status" value="1"/>
</dbReference>
<dbReference type="InterPro" id="IPR035940">
    <property type="entry name" value="CAP_sf"/>
</dbReference>
<dbReference type="Gene3D" id="3.40.33.10">
    <property type="entry name" value="CAP"/>
    <property type="match status" value="1"/>
</dbReference>
<proteinExistence type="predicted"/>
<accession>A0A6J4U5G2</accession>
<feature type="domain" description="SCP" evidence="1">
    <location>
        <begin position="49"/>
        <end position="146"/>
    </location>
</feature>
<dbReference type="PANTHER" id="PTHR31157">
    <property type="entry name" value="SCP DOMAIN-CONTAINING PROTEIN"/>
    <property type="match status" value="1"/>
</dbReference>
<dbReference type="AlphaFoldDB" id="A0A6J4U5G2"/>